<keyword evidence="6" id="KW-1185">Reference proteome</keyword>
<evidence type="ECO:0000313" key="6">
    <source>
        <dbReference type="Proteomes" id="UP000538955"/>
    </source>
</evidence>
<evidence type="ECO:0000313" key="4">
    <source>
        <dbReference type="EMBL" id="TBW77685.1"/>
    </source>
</evidence>
<reference evidence="6 7" key="2">
    <citation type="submission" date="2020-04" db="EMBL/GenBank/DDBJ databases">
        <title>The Epidemiology and Molecular Characteristics of Linezolid-Resistant Staphylococcus capitis in Huashan Hospital, Shanghai.</title>
        <authorList>
            <person name="Ding L."/>
            <person name="Li P."/>
            <person name="Yang Y."/>
            <person name="Lin D."/>
            <person name="Xu X."/>
        </authorList>
    </citation>
    <scope>NUCLEOTIDE SEQUENCE [LARGE SCALE GENOMIC DNA]</scope>
    <source>
        <strain evidence="3 7">12-86</strain>
        <strain evidence="2 6">17-84</strain>
    </source>
</reference>
<dbReference type="RefSeq" id="WP_049307326.1">
    <property type="nucleotide sequence ID" value="NZ_AP014956.1"/>
</dbReference>
<evidence type="ECO:0008006" key="8">
    <source>
        <dbReference type="Google" id="ProtNLM"/>
    </source>
</evidence>
<keyword evidence="1" id="KW-1133">Transmembrane helix</keyword>
<dbReference type="AlphaFoldDB" id="A0A7Z7YVY1"/>
<gene>
    <name evidence="4" type="ORF">EQ811_01035</name>
    <name evidence="3" type="ORF">HHM13_04145</name>
    <name evidence="2" type="ORF">HHM24_05200</name>
</gene>
<feature type="transmembrane region" description="Helical" evidence="1">
    <location>
        <begin position="29"/>
        <end position="51"/>
    </location>
</feature>
<organism evidence="4 5">
    <name type="scientific">Staphylococcus capitis</name>
    <dbReference type="NCBI Taxonomy" id="29388"/>
    <lineage>
        <taxon>Bacteria</taxon>
        <taxon>Bacillati</taxon>
        <taxon>Bacillota</taxon>
        <taxon>Bacilli</taxon>
        <taxon>Bacillales</taxon>
        <taxon>Staphylococcaceae</taxon>
        <taxon>Staphylococcus</taxon>
    </lineage>
</organism>
<accession>A0A7Z7YVY1</accession>
<dbReference type="Proteomes" id="UP000291949">
    <property type="component" value="Unassembled WGS sequence"/>
</dbReference>
<evidence type="ECO:0000256" key="1">
    <source>
        <dbReference type="SAM" id="Phobius"/>
    </source>
</evidence>
<evidence type="ECO:0000313" key="7">
    <source>
        <dbReference type="Proteomes" id="UP000550736"/>
    </source>
</evidence>
<reference evidence="4 5" key="1">
    <citation type="journal article" date="2019" name="Sci. Transl. Med.">
        <title>Quorum sensing between bacterial species on the skin protects against epidermal injury in atopic dermatitis.</title>
        <authorList>
            <person name="Williams M.R."/>
        </authorList>
    </citation>
    <scope>NUCLEOTIDE SEQUENCE [LARGE SCALE GENOMIC DNA]</scope>
    <source>
        <strain evidence="4 5">H8</strain>
    </source>
</reference>
<dbReference type="EMBL" id="JABBLX010000008">
    <property type="protein sequence ID" value="NMK97292.1"/>
    <property type="molecule type" value="Genomic_DNA"/>
</dbReference>
<evidence type="ECO:0000313" key="3">
    <source>
        <dbReference type="EMBL" id="NMK97292.1"/>
    </source>
</evidence>
<name>A0A7Z7YVY1_STACP</name>
<sequence>MTILWLVILVVLAILNKYIVQKLLSQNKMLYARICATITSLCACLLVYLLIKSLMPHVIDLMNVFYHY</sequence>
<evidence type="ECO:0000313" key="2">
    <source>
        <dbReference type="EMBL" id="NMK54151.1"/>
    </source>
</evidence>
<keyword evidence="1" id="KW-0472">Membrane</keyword>
<keyword evidence="1" id="KW-0812">Transmembrane</keyword>
<evidence type="ECO:0000313" key="5">
    <source>
        <dbReference type="Proteomes" id="UP000291949"/>
    </source>
</evidence>
<dbReference type="Proteomes" id="UP000538955">
    <property type="component" value="Unassembled WGS sequence"/>
</dbReference>
<protein>
    <recommendedName>
        <fullName evidence="8">DUF1146 domain-containing protein</fullName>
    </recommendedName>
</protein>
<dbReference type="Proteomes" id="UP000550736">
    <property type="component" value="Unassembled WGS sequence"/>
</dbReference>
<dbReference type="EMBL" id="SCHC01000001">
    <property type="protein sequence ID" value="TBW77685.1"/>
    <property type="molecule type" value="Genomic_DNA"/>
</dbReference>
<dbReference type="EMBL" id="JABBMI010000057">
    <property type="protein sequence ID" value="NMK54151.1"/>
    <property type="molecule type" value="Genomic_DNA"/>
</dbReference>
<comment type="caution">
    <text evidence="4">The sequence shown here is derived from an EMBL/GenBank/DDBJ whole genome shotgun (WGS) entry which is preliminary data.</text>
</comment>
<proteinExistence type="predicted"/>